<reference evidence="1 2" key="1">
    <citation type="journal article" date="2019" name="Nat. Ecol. Evol.">
        <title>Megaphylogeny resolves global patterns of mushroom evolution.</title>
        <authorList>
            <person name="Varga T."/>
            <person name="Krizsan K."/>
            <person name="Foldi C."/>
            <person name="Dima B."/>
            <person name="Sanchez-Garcia M."/>
            <person name="Sanchez-Ramirez S."/>
            <person name="Szollosi G.J."/>
            <person name="Szarkandi J.G."/>
            <person name="Papp V."/>
            <person name="Albert L."/>
            <person name="Andreopoulos W."/>
            <person name="Angelini C."/>
            <person name="Antonin V."/>
            <person name="Barry K.W."/>
            <person name="Bougher N.L."/>
            <person name="Buchanan P."/>
            <person name="Buyck B."/>
            <person name="Bense V."/>
            <person name="Catcheside P."/>
            <person name="Chovatia M."/>
            <person name="Cooper J."/>
            <person name="Damon W."/>
            <person name="Desjardin D."/>
            <person name="Finy P."/>
            <person name="Geml J."/>
            <person name="Haridas S."/>
            <person name="Hughes K."/>
            <person name="Justo A."/>
            <person name="Karasinski D."/>
            <person name="Kautmanova I."/>
            <person name="Kiss B."/>
            <person name="Kocsube S."/>
            <person name="Kotiranta H."/>
            <person name="LaButti K.M."/>
            <person name="Lechner B.E."/>
            <person name="Liimatainen K."/>
            <person name="Lipzen A."/>
            <person name="Lukacs Z."/>
            <person name="Mihaltcheva S."/>
            <person name="Morgado L.N."/>
            <person name="Niskanen T."/>
            <person name="Noordeloos M.E."/>
            <person name="Ohm R.A."/>
            <person name="Ortiz-Santana B."/>
            <person name="Ovrebo C."/>
            <person name="Racz N."/>
            <person name="Riley R."/>
            <person name="Savchenko A."/>
            <person name="Shiryaev A."/>
            <person name="Soop K."/>
            <person name="Spirin V."/>
            <person name="Szebenyi C."/>
            <person name="Tomsovsky M."/>
            <person name="Tulloss R.E."/>
            <person name="Uehling J."/>
            <person name="Grigoriev I.V."/>
            <person name="Vagvolgyi C."/>
            <person name="Papp T."/>
            <person name="Martin F.M."/>
            <person name="Miettinen O."/>
            <person name="Hibbett D.S."/>
            <person name="Nagy L.G."/>
        </authorList>
    </citation>
    <scope>NUCLEOTIDE SEQUENCE [LARGE SCALE GENOMIC DNA]</scope>
    <source>
        <strain evidence="1 2">NL-1719</strain>
    </source>
</reference>
<evidence type="ECO:0000313" key="1">
    <source>
        <dbReference type="EMBL" id="TFK62984.1"/>
    </source>
</evidence>
<dbReference type="Proteomes" id="UP000308600">
    <property type="component" value="Unassembled WGS sequence"/>
</dbReference>
<evidence type="ECO:0000313" key="2">
    <source>
        <dbReference type="Proteomes" id="UP000308600"/>
    </source>
</evidence>
<keyword evidence="2" id="KW-1185">Reference proteome</keyword>
<dbReference type="EMBL" id="ML208546">
    <property type="protein sequence ID" value="TFK62984.1"/>
    <property type="molecule type" value="Genomic_DNA"/>
</dbReference>
<protein>
    <submittedName>
        <fullName evidence="1">Uncharacterized protein</fullName>
    </submittedName>
</protein>
<name>A0ACD3AC54_9AGAR</name>
<gene>
    <name evidence="1" type="ORF">BDN72DRAFT_776450</name>
</gene>
<accession>A0ACD3AC54</accession>
<organism evidence="1 2">
    <name type="scientific">Pluteus cervinus</name>
    <dbReference type="NCBI Taxonomy" id="181527"/>
    <lineage>
        <taxon>Eukaryota</taxon>
        <taxon>Fungi</taxon>
        <taxon>Dikarya</taxon>
        <taxon>Basidiomycota</taxon>
        <taxon>Agaricomycotina</taxon>
        <taxon>Agaricomycetes</taxon>
        <taxon>Agaricomycetidae</taxon>
        <taxon>Agaricales</taxon>
        <taxon>Pluteineae</taxon>
        <taxon>Pluteaceae</taxon>
        <taxon>Pluteus</taxon>
    </lineage>
</organism>
<sequence>SCAYDVVLTCLYHIWKNDSITWTVNFNSVNSNVLTAINAYFNYVQPNGSSFNIVRDHFIGYMCSIDPRYFQYGRLTNIDMLLFYIGRTTHSILNVKTKCMNFHTVHAPTEIHNIFVSIHDIIHDRNNNNSLQNLMNSLVSPSHNICQICHTNGFISYSVKTIQPLLIFDISMYTIDINQTLFIIGNNTINVYRLRSIIYFKDLHFTCVLIDTQGNFWFYDGLHIGRQARNIGNIQDGIHTNDLRGQKAIKVFYTKI</sequence>
<proteinExistence type="predicted"/>
<feature type="non-terminal residue" evidence="1">
    <location>
        <position position="1"/>
    </location>
</feature>